<feature type="transmembrane region" description="Helical" evidence="1">
    <location>
        <begin position="41"/>
        <end position="59"/>
    </location>
</feature>
<protein>
    <submittedName>
        <fullName evidence="2">Uncharacterized protein</fullName>
    </submittedName>
</protein>
<evidence type="ECO:0000256" key="1">
    <source>
        <dbReference type="SAM" id="Phobius"/>
    </source>
</evidence>
<dbReference type="RefSeq" id="WP_307409286.1">
    <property type="nucleotide sequence ID" value="NZ_JAUSTW010000005.1"/>
</dbReference>
<organism evidence="2 3">
    <name type="scientific">Neobacillus ginsengisoli</name>
    <dbReference type="NCBI Taxonomy" id="904295"/>
    <lineage>
        <taxon>Bacteria</taxon>
        <taxon>Bacillati</taxon>
        <taxon>Bacillota</taxon>
        <taxon>Bacilli</taxon>
        <taxon>Bacillales</taxon>
        <taxon>Bacillaceae</taxon>
        <taxon>Neobacillus</taxon>
    </lineage>
</organism>
<feature type="transmembrane region" description="Helical" evidence="1">
    <location>
        <begin position="15"/>
        <end position="34"/>
    </location>
</feature>
<comment type="caution">
    <text evidence="2">The sequence shown here is derived from an EMBL/GenBank/DDBJ whole genome shotgun (WGS) entry which is preliminary data.</text>
</comment>
<keyword evidence="3" id="KW-1185">Reference proteome</keyword>
<keyword evidence="1" id="KW-1133">Transmembrane helix</keyword>
<dbReference type="Proteomes" id="UP001224122">
    <property type="component" value="Unassembled WGS sequence"/>
</dbReference>
<evidence type="ECO:0000313" key="2">
    <source>
        <dbReference type="EMBL" id="MDQ0199906.1"/>
    </source>
</evidence>
<keyword evidence="1" id="KW-0472">Membrane</keyword>
<accession>A0ABT9XX38</accession>
<gene>
    <name evidence="2" type="ORF">J2S10_003089</name>
</gene>
<evidence type="ECO:0000313" key="3">
    <source>
        <dbReference type="Proteomes" id="UP001224122"/>
    </source>
</evidence>
<proteinExistence type="predicted"/>
<sequence length="101" mass="12130">MDNPILFYKHPKWEIITIEILYIGFILVGLKFIIQGIVEKDWFYCVFGIGIVIWAILFFRTNRLDVKGYLAVYSNKIVEKKKHCKEVFFKDVIEVKYFRLC</sequence>
<keyword evidence="1" id="KW-0812">Transmembrane</keyword>
<reference evidence="2 3" key="1">
    <citation type="submission" date="2023-07" db="EMBL/GenBank/DDBJ databases">
        <title>Genomic Encyclopedia of Type Strains, Phase IV (KMG-IV): sequencing the most valuable type-strain genomes for metagenomic binning, comparative biology and taxonomic classification.</title>
        <authorList>
            <person name="Goeker M."/>
        </authorList>
    </citation>
    <scope>NUCLEOTIDE SEQUENCE [LARGE SCALE GENOMIC DNA]</scope>
    <source>
        <strain evidence="2 3">DSM 27594</strain>
    </source>
</reference>
<dbReference type="EMBL" id="JAUSTW010000005">
    <property type="protein sequence ID" value="MDQ0199906.1"/>
    <property type="molecule type" value="Genomic_DNA"/>
</dbReference>
<name>A0ABT9XX38_9BACI</name>